<evidence type="ECO:0000256" key="17">
    <source>
        <dbReference type="ARBA" id="ARBA00044903"/>
    </source>
</evidence>
<comment type="catalytic activity">
    <reaction evidence="15">
        <text>L-arginyl-L-alpha-amino acid(out) = L-arginyl-L-alpha-amino acid(in)</text>
        <dbReference type="Rhea" id="RHEA:79371"/>
        <dbReference type="ChEBI" id="CHEBI:84315"/>
    </reaction>
</comment>
<evidence type="ECO:0000256" key="2">
    <source>
        <dbReference type="ARBA" id="ARBA00008335"/>
    </source>
</evidence>
<protein>
    <recommendedName>
        <fullName evidence="21">Lysosomal dipeptide transporter MFSD1</fullName>
    </recommendedName>
    <alternativeName>
        <fullName evidence="22">Major facilitator superfamily domain-containing protein 1</fullName>
    </alternativeName>
</protein>
<dbReference type="PANTHER" id="PTHR23512">
    <property type="entry name" value="MAJOR FACILITATOR SUPERFAMILY DOMAIN-CONTAINING PROTEIN 1"/>
    <property type="match status" value="1"/>
</dbReference>
<evidence type="ECO:0000313" key="27">
    <source>
        <dbReference type="EMBL" id="MBE9391170.1"/>
    </source>
</evidence>
<feature type="transmembrane region" description="Helical" evidence="25">
    <location>
        <begin position="260"/>
        <end position="278"/>
    </location>
</feature>
<evidence type="ECO:0000256" key="24">
    <source>
        <dbReference type="ARBA" id="ARBA00046376"/>
    </source>
</evidence>
<comment type="similarity">
    <text evidence="2">Belongs to the major facilitator superfamily.</text>
</comment>
<comment type="function">
    <text evidence="23">Lysosomal dipeptide uniporter that selectively exports lysine, arginine or histidine-containing dipeptides with a net positive charge from the lysosome lumen into the cytosol. Could play a role in a specific type of protein O-glycosylation indirectly regulating macrophages migration and tissue invasion. Also essential for liver homeostasis.</text>
</comment>
<evidence type="ECO:0000256" key="7">
    <source>
        <dbReference type="ARBA" id="ARBA00023228"/>
    </source>
</evidence>
<feature type="transmembrane region" description="Helical" evidence="25">
    <location>
        <begin position="86"/>
        <end position="103"/>
    </location>
</feature>
<evidence type="ECO:0000256" key="16">
    <source>
        <dbReference type="ARBA" id="ARBA00044900"/>
    </source>
</evidence>
<dbReference type="PROSITE" id="PS50850">
    <property type="entry name" value="MFS"/>
    <property type="match status" value="1"/>
</dbReference>
<evidence type="ECO:0000256" key="1">
    <source>
        <dbReference type="ARBA" id="ARBA00004155"/>
    </source>
</evidence>
<evidence type="ECO:0000256" key="20">
    <source>
        <dbReference type="ARBA" id="ARBA00044924"/>
    </source>
</evidence>
<evidence type="ECO:0000256" key="15">
    <source>
        <dbReference type="ARBA" id="ARBA00044899"/>
    </source>
</evidence>
<feature type="transmembrane region" description="Helical" evidence="25">
    <location>
        <begin position="110"/>
        <end position="128"/>
    </location>
</feature>
<feature type="transmembrane region" description="Helical" evidence="25">
    <location>
        <begin position="169"/>
        <end position="190"/>
    </location>
</feature>
<dbReference type="GO" id="GO:0005765">
    <property type="term" value="C:lysosomal membrane"/>
    <property type="evidence" value="ECO:0007669"/>
    <property type="project" value="UniProtKB-SubCell"/>
</dbReference>
<comment type="catalytic activity">
    <reaction evidence="12">
        <text>L-lysyl-L-alpha-amino acid(out) = L-lysyl-L-alpha-amino acid(in)</text>
        <dbReference type="Rhea" id="RHEA:79387"/>
        <dbReference type="ChEBI" id="CHEBI:229965"/>
    </reaction>
</comment>
<feature type="transmembrane region" description="Helical" evidence="25">
    <location>
        <begin position="50"/>
        <end position="66"/>
    </location>
</feature>
<dbReference type="InterPro" id="IPR052187">
    <property type="entry name" value="MFSD1"/>
</dbReference>
<evidence type="ECO:0000256" key="8">
    <source>
        <dbReference type="ARBA" id="ARBA00044876"/>
    </source>
</evidence>
<evidence type="ECO:0000256" key="22">
    <source>
        <dbReference type="ARBA" id="ARBA00045018"/>
    </source>
</evidence>
<comment type="catalytic activity">
    <reaction evidence="10">
        <text>L-alpha-aminoacyl-L-arginine(out) = L-alpha-aminoacyl-L-arginine(in)</text>
        <dbReference type="Rhea" id="RHEA:79367"/>
        <dbReference type="ChEBI" id="CHEBI:229968"/>
    </reaction>
</comment>
<comment type="catalytic activity">
    <reaction evidence="11">
        <text>L-alpha-aminoacyl-L-histidine(out) = L-alpha-aminoacyl-L-histidine(in)</text>
        <dbReference type="Rhea" id="RHEA:79375"/>
        <dbReference type="ChEBI" id="CHEBI:229967"/>
    </reaction>
</comment>
<evidence type="ECO:0000256" key="18">
    <source>
        <dbReference type="ARBA" id="ARBA00044912"/>
    </source>
</evidence>
<evidence type="ECO:0000256" key="10">
    <source>
        <dbReference type="ARBA" id="ARBA00044881"/>
    </source>
</evidence>
<evidence type="ECO:0000256" key="19">
    <source>
        <dbReference type="ARBA" id="ARBA00044919"/>
    </source>
</evidence>
<organism evidence="27 28">
    <name type="scientific">Fervidicoccus fontis</name>
    <dbReference type="NCBI Taxonomy" id="683846"/>
    <lineage>
        <taxon>Archaea</taxon>
        <taxon>Thermoproteota</taxon>
        <taxon>Thermoprotei</taxon>
        <taxon>Fervidicoccales</taxon>
        <taxon>Fervidicoccaceae</taxon>
        <taxon>Fervidicoccus</taxon>
    </lineage>
</organism>
<feature type="transmembrane region" description="Helical" evidence="25">
    <location>
        <begin position="290"/>
        <end position="309"/>
    </location>
</feature>
<accession>A0A843AI71</accession>
<evidence type="ECO:0000256" key="4">
    <source>
        <dbReference type="ARBA" id="ARBA00022692"/>
    </source>
</evidence>
<keyword evidence="4 25" id="KW-0812">Transmembrane</keyword>
<dbReference type="InterPro" id="IPR036259">
    <property type="entry name" value="MFS_trans_sf"/>
</dbReference>
<comment type="catalytic activity">
    <reaction evidence="16">
        <text>L-lysyl-L-lysine(out) = L-lysyl-L-lysine(in)</text>
        <dbReference type="Rhea" id="RHEA:79403"/>
        <dbReference type="ChEBI" id="CHEBI:229956"/>
    </reaction>
</comment>
<evidence type="ECO:0000256" key="23">
    <source>
        <dbReference type="ARBA" id="ARBA00045709"/>
    </source>
</evidence>
<evidence type="ECO:0000256" key="21">
    <source>
        <dbReference type="ARBA" id="ARBA00044985"/>
    </source>
</evidence>
<dbReference type="EMBL" id="JADEZV010000002">
    <property type="protein sequence ID" value="MBE9391170.1"/>
    <property type="molecule type" value="Genomic_DNA"/>
</dbReference>
<feature type="transmembrane region" description="Helical" evidence="25">
    <location>
        <begin position="221"/>
        <end position="240"/>
    </location>
</feature>
<feature type="domain" description="Major facilitator superfamily (MFS) profile" evidence="26">
    <location>
        <begin position="16"/>
        <end position="400"/>
    </location>
</feature>
<evidence type="ECO:0000259" key="26">
    <source>
        <dbReference type="PROSITE" id="PS50850"/>
    </source>
</evidence>
<proteinExistence type="inferred from homology"/>
<evidence type="ECO:0000256" key="25">
    <source>
        <dbReference type="SAM" id="Phobius"/>
    </source>
</evidence>
<comment type="caution">
    <text evidence="27">The sequence shown here is derived from an EMBL/GenBank/DDBJ whole genome shotgun (WGS) entry which is preliminary data.</text>
</comment>
<keyword evidence="6 25" id="KW-0472">Membrane</keyword>
<evidence type="ECO:0000256" key="6">
    <source>
        <dbReference type="ARBA" id="ARBA00023136"/>
    </source>
</evidence>
<dbReference type="AlphaFoldDB" id="A0A843AI71"/>
<comment type="catalytic activity">
    <reaction evidence="20">
        <text>L-lysyl-glycine(out) = L-lysyl-glycine(in)</text>
        <dbReference type="Rhea" id="RHEA:79407"/>
        <dbReference type="ChEBI" id="CHEBI:191202"/>
    </reaction>
</comment>
<evidence type="ECO:0000256" key="9">
    <source>
        <dbReference type="ARBA" id="ARBA00044878"/>
    </source>
</evidence>
<dbReference type="InterPro" id="IPR020846">
    <property type="entry name" value="MFS_dom"/>
</dbReference>
<dbReference type="Pfam" id="PF07690">
    <property type="entry name" value="MFS_1"/>
    <property type="match status" value="1"/>
</dbReference>
<dbReference type="RefSeq" id="WP_193803605.1">
    <property type="nucleotide sequence ID" value="NZ_DSFH01000046.1"/>
</dbReference>
<dbReference type="Gene3D" id="1.20.1250.20">
    <property type="entry name" value="MFS general substrate transporter like domains"/>
    <property type="match status" value="2"/>
</dbReference>
<keyword evidence="5 25" id="KW-1133">Transmembrane helix</keyword>
<feature type="transmembrane region" description="Helical" evidence="25">
    <location>
        <begin position="350"/>
        <end position="368"/>
    </location>
</feature>
<evidence type="ECO:0000256" key="12">
    <source>
        <dbReference type="ARBA" id="ARBA00044891"/>
    </source>
</evidence>
<comment type="catalytic activity">
    <reaction evidence="18">
        <text>L-histidyl-L-alpha-amino acid(out) = L-histidyl-L-alpha-amino acid(in)</text>
        <dbReference type="Rhea" id="RHEA:79379"/>
        <dbReference type="ChEBI" id="CHEBI:229964"/>
    </reaction>
</comment>
<gene>
    <name evidence="27" type="ORF">IOK49_03635</name>
</gene>
<evidence type="ECO:0000256" key="13">
    <source>
        <dbReference type="ARBA" id="ARBA00044893"/>
    </source>
</evidence>
<comment type="catalytic activity">
    <reaction evidence="8">
        <text>L-lysyl-L-alanine(out) = L-lysyl-L-alanine(in)</text>
        <dbReference type="Rhea" id="RHEA:79399"/>
        <dbReference type="ChEBI" id="CHEBI:229954"/>
    </reaction>
</comment>
<dbReference type="PANTHER" id="PTHR23512:SF3">
    <property type="entry name" value="MAJOR FACILITATOR SUPERFAMILY DOMAIN-CONTAINING PROTEIN 1"/>
    <property type="match status" value="1"/>
</dbReference>
<comment type="catalytic activity">
    <reaction evidence="9">
        <text>L-histidyl-glycine(out) = L-histidyl-glycine(in)</text>
        <dbReference type="Rhea" id="RHEA:79395"/>
        <dbReference type="ChEBI" id="CHEBI:229957"/>
    </reaction>
</comment>
<evidence type="ECO:0000256" key="3">
    <source>
        <dbReference type="ARBA" id="ARBA00022448"/>
    </source>
</evidence>
<sequence length="404" mass="44537">MIELTAKGSNNSYYSIMIILLIAYALVYFHRTMTGIMKPEVDEFSRYYGINANILLSTMSSAYFYAYATSQLITGPLLDSYGVKRIGATMLAVLSLGTILMLLKNEFGLIVGRTLIGFAAAVAFLSYMRSSSLYFSKSMQAKLTSFAIMIGNFSTIVSTYPLRIFLQRFGYTTTLLILASISSLLSYLVFKKSSDVGSIEKTSKLRERFAEMKKIASEKHIWGVGIAALAGYGTSIAYQATWGQRNLTEMFGFSIEKASIMLMIIAITATIFSPIVGFISDNVIKRRKPILISTPLSSLIGWFLIYISFYLHNSILLYASMISLGLSIALQIVAPVMAREEVQSKYSGTATAMFNVQVFFGIAILQTISGFLSISSMIIVSIGVSLFGILASILFTRETYKPSL</sequence>
<feature type="transmembrane region" description="Helical" evidence="25">
    <location>
        <begin position="374"/>
        <end position="395"/>
    </location>
</feature>
<comment type="catalytic activity">
    <reaction evidence="17">
        <text>L-arginyl-glycine(out) = L-arginyl-glycine(in)</text>
        <dbReference type="Rhea" id="RHEA:79391"/>
        <dbReference type="ChEBI" id="CHEBI:229955"/>
    </reaction>
</comment>
<name>A0A843AI71_9CREN</name>
<comment type="subcellular location">
    <subcellularLocation>
        <location evidence="1">Lysosome membrane</location>
        <topology evidence="1">Multi-pass membrane protein</topology>
    </subcellularLocation>
</comment>
<keyword evidence="3" id="KW-0813">Transport</keyword>
<evidence type="ECO:0000256" key="5">
    <source>
        <dbReference type="ARBA" id="ARBA00022989"/>
    </source>
</evidence>
<feature type="transmembrane region" description="Helical" evidence="25">
    <location>
        <begin position="12"/>
        <end position="29"/>
    </location>
</feature>
<keyword evidence="7" id="KW-0458">Lysosome</keyword>
<evidence type="ECO:0000256" key="11">
    <source>
        <dbReference type="ARBA" id="ARBA00044884"/>
    </source>
</evidence>
<dbReference type="InterPro" id="IPR011701">
    <property type="entry name" value="MFS"/>
</dbReference>
<comment type="subunit">
    <text evidence="24">Homodimer. Interacts with lysosomal protein GLMP (via lumenal domain); the interaction starts while both proteins are still in the endoplasmic reticulum and is required for stabilization of MFSD1 in lysosomes but has no direct effect on its targeting to lysosomes or transporter activity.</text>
</comment>
<feature type="transmembrane region" description="Helical" evidence="25">
    <location>
        <begin position="315"/>
        <end position="338"/>
    </location>
</feature>
<dbReference type="SUPFAM" id="SSF103473">
    <property type="entry name" value="MFS general substrate transporter"/>
    <property type="match status" value="1"/>
</dbReference>
<comment type="catalytic activity">
    <reaction evidence="13">
        <text>L-alpha-aminoacyl-L-lysine(out) = L-alpha-aminoacyl-L-lysine(in)</text>
        <dbReference type="Rhea" id="RHEA:79383"/>
        <dbReference type="ChEBI" id="CHEBI:229966"/>
    </reaction>
</comment>
<evidence type="ECO:0000313" key="28">
    <source>
        <dbReference type="Proteomes" id="UP000652307"/>
    </source>
</evidence>
<dbReference type="GO" id="GO:0022857">
    <property type="term" value="F:transmembrane transporter activity"/>
    <property type="evidence" value="ECO:0007669"/>
    <property type="project" value="InterPro"/>
</dbReference>
<comment type="catalytic activity">
    <reaction evidence="19">
        <text>L-alanyl-L-lysine(out) = L-alanyl-L-lysine(in)</text>
        <dbReference type="Rhea" id="RHEA:79415"/>
        <dbReference type="ChEBI" id="CHEBI:192470"/>
    </reaction>
</comment>
<dbReference type="Proteomes" id="UP000652307">
    <property type="component" value="Unassembled WGS sequence"/>
</dbReference>
<comment type="catalytic activity">
    <reaction evidence="14">
        <text>L-aspartyl-L-lysine(out) = L-aspartyl-L-lysine(in)</text>
        <dbReference type="Rhea" id="RHEA:79411"/>
        <dbReference type="ChEBI" id="CHEBI:229953"/>
    </reaction>
</comment>
<reference evidence="27" key="1">
    <citation type="submission" date="2020-10" db="EMBL/GenBank/DDBJ databases">
        <title>Fervidococcus fontis strain 3639Fd - the first crenarchaeon capable of growth on lipids.</title>
        <authorList>
            <person name="Kochetkova T.V."/>
            <person name="Elcheninov A.G."/>
            <person name="Toschakov S.V."/>
            <person name="Kublanov I.V."/>
        </authorList>
    </citation>
    <scope>NUCLEOTIDE SEQUENCE</scope>
    <source>
        <strain evidence="27">3639Fd</strain>
    </source>
</reference>
<evidence type="ECO:0000256" key="14">
    <source>
        <dbReference type="ARBA" id="ARBA00044898"/>
    </source>
</evidence>